<gene>
    <name evidence="3" type="ORF">JRO89_XS09G0013800</name>
</gene>
<dbReference type="InterPro" id="IPR045099">
    <property type="entry name" value="PITH1-like"/>
</dbReference>
<dbReference type="Gene3D" id="2.60.120.470">
    <property type="entry name" value="PITH domain"/>
    <property type="match status" value="1"/>
</dbReference>
<proteinExistence type="inferred from homology"/>
<dbReference type="PROSITE" id="PS51532">
    <property type="entry name" value="PITH"/>
    <property type="match status" value="1"/>
</dbReference>
<dbReference type="SUPFAM" id="SSF49785">
    <property type="entry name" value="Galactose-binding domain-like"/>
    <property type="match status" value="1"/>
</dbReference>
<dbReference type="EMBL" id="JAFEMO010000009">
    <property type="protein sequence ID" value="KAH7564721.1"/>
    <property type="molecule type" value="Genomic_DNA"/>
</dbReference>
<dbReference type="PANTHER" id="PTHR12175:SF1">
    <property type="entry name" value="PITH DOMAIN-CONTAINING PROTEIN 1"/>
    <property type="match status" value="1"/>
</dbReference>
<comment type="similarity">
    <text evidence="1">Belongs to the PITHD1 family.</text>
</comment>
<keyword evidence="4" id="KW-1185">Reference proteome</keyword>
<evidence type="ECO:0000313" key="4">
    <source>
        <dbReference type="Proteomes" id="UP000827721"/>
    </source>
</evidence>
<name>A0ABQ8HK83_9ROSI</name>
<dbReference type="Proteomes" id="UP000827721">
    <property type="component" value="Unassembled WGS sequence"/>
</dbReference>
<feature type="domain" description="PITH" evidence="2">
    <location>
        <begin position="1"/>
        <end position="204"/>
    </location>
</feature>
<organism evidence="3 4">
    <name type="scientific">Xanthoceras sorbifolium</name>
    <dbReference type="NCBI Taxonomy" id="99658"/>
    <lineage>
        <taxon>Eukaryota</taxon>
        <taxon>Viridiplantae</taxon>
        <taxon>Streptophyta</taxon>
        <taxon>Embryophyta</taxon>
        <taxon>Tracheophyta</taxon>
        <taxon>Spermatophyta</taxon>
        <taxon>Magnoliopsida</taxon>
        <taxon>eudicotyledons</taxon>
        <taxon>Gunneridae</taxon>
        <taxon>Pentapetalae</taxon>
        <taxon>rosids</taxon>
        <taxon>malvids</taxon>
        <taxon>Sapindales</taxon>
        <taxon>Sapindaceae</taxon>
        <taxon>Xanthoceroideae</taxon>
        <taxon>Xanthoceras</taxon>
    </lineage>
</organism>
<comment type="caution">
    <text evidence="3">The sequence shown here is derived from an EMBL/GenBank/DDBJ whole genome shotgun (WGS) entry which is preliminary data.</text>
</comment>
<reference evidence="3 4" key="1">
    <citation type="submission" date="2021-02" db="EMBL/GenBank/DDBJ databases">
        <title>Plant Genome Project.</title>
        <authorList>
            <person name="Zhang R.-G."/>
        </authorList>
    </citation>
    <scope>NUCLEOTIDE SEQUENCE [LARGE SCALE GENOMIC DNA]</scope>
    <source>
        <tissue evidence="3">Leaves</tissue>
    </source>
</reference>
<dbReference type="InterPro" id="IPR037047">
    <property type="entry name" value="PITH_dom_sf"/>
</dbReference>
<dbReference type="InterPro" id="IPR008979">
    <property type="entry name" value="Galactose-bd-like_sf"/>
</dbReference>
<evidence type="ECO:0000256" key="1">
    <source>
        <dbReference type="ARBA" id="ARBA00025788"/>
    </source>
</evidence>
<dbReference type="Pfam" id="PF06201">
    <property type="entry name" value="PITH"/>
    <property type="match status" value="1"/>
</dbReference>
<protein>
    <recommendedName>
        <fullName evidence="2">PITH domain-containing protein</fullName>
    </recommendedName>
</protein>
<dbReference type="InterPro" id="IPR010400">
    <property type="entry name" value="PITH_dom"/>
</dbReference>
<sequence>MLRWHSLDEVAKLLDEMAEPWHIVFDESLVSNLVKIKSISVVGGADGTSPSKMRVFINREGIDFSDAQGMQAIQEWELAENLQGVLRVPDKLKRDVVATIFYEITPNPADHKPLALALDTDFNPFIQKLVSRLHATLSMTKKGKEESFSRQRRVMEKGKEVSEFVSHSYWTKKGEEVRSVIQGIYVKCTTMEHTRCSMKDQYET</sequence>
<evidence type="ECO:0000313" key="3">
    <source>
        <dbReference type="EMBL" id="KAH7564721.1"/>
    </source>
</evidence>
<evidence type="ECO:0000259" key="2">
    <source>
        <dbReference type="PROSITE" id="PS51532"/>
    </source>
</evidence>
<dbReference type="PANTHER" id="PTHR12175">
    <property type="entry name" value="AD039 HT014 THIOREDOXIN FAMILY TRP26"/>
    <property type="match status" value="1"/>
</dbReference>
<accession>A0ABQ8HK83</accession>